<protein>
    <submittedName>
        <fullName evidence="1">Uncharacterized protein</fullName>
    </submittedName>
</protein>
<evidence type="ECO:0000313" key="1">
    <source>
        <dbReference type="EMBL" id="TFK16785.1"/>
    </source>
</evidence>
<evidence type="ECO:0000313" key="2">
    <source>
        <dbReference type="Proteomes" id="UP000307440"/>
    </source>
</evidence>
<dbReference type="AlphaFoldDB" id="A0A5C3K9Q4"/>
<reference evidence="1 2" key="1">
    <citation type="journal article" date="2019" name="Nat. Ecol. Evol.">
        <title>Megaphylogeny resolves global patterns of mushroom evolution.</title>
        <authorList>
            <person name="Varga T."/>
            <person name="Krizsan K."/>
            <person name="Foldi C."/>
            <person name="Dima B."/>
            <person name="Sanchez-Garcia M."/>
            <person name="Sanchez-Ramirez S."/>
            <person name="Szollosi G.J."/>
            <person name="Szarkandi J.G."/>
            <person name="Papp V."/>
            <person name="Albert L."/>
            <person name="Andreopoulos W."/>
            <person name="Angelini C."/>
            <person name="Antonin V."/>
            <person name="Barry K.W."/>
            <person name="Bougher N.L."/>
            <person name="Buchanan P."/>
            <person name="Buyck B."/>
            <person name="Bense V."/>
            <person name="Catcheside P."/>
            <person name="Chovatia M."/>
            <person name="Cooper J."/>
            <person name="Damon W."/>
            <person name="Desjardin D."/>
            <person name="Finy P."/>
            <person name="Geml J."/>
            <person name="Haridas S."/>
            <person name="Hughes K."/>
            <person name="Justo A."/>
            <person name="Karasinski D."/>
            <person name="Kautmanova I."/>
            <person name="Kiss B."/>
            <person name="Kocsube S."/>
            <person name="Kotiranta H."/>
            <person name="LaButti K.M."/>
            <person name="Lechner B.E."/>
            <person name="Liimatainen K."/>
            <person name="Lipzen A."/>
            <person name="Lukacs Z."/>
            <person name="Mihaltcheva S."/>
            <person name="Morgado L.N."/>
            <person name="Niskanen T."/>
            <person name="Noordeloos M.E."/>
            <person name="Ohm R.A."/>
            <person name="Ortiz-Santana B."/>
            <person name="Ovrebo C."/>
            <person name="Racz N."/>
            <person name="Riley R."/>
            <person name="Savchenko A."/>
            <person name="Shiryaev A."/>
            <person name="Soop K."/>
            <person name="Spirin V."/>
            <person name="Szebenyi C."/>
            <person name="Tomsovsky M."/>
            <person name="Tulloss R.E."/>
            <person name="Uehling J."/>
            <person name="Grigoriev I.V."/>
            <person name="Vagvolgyi C."/>
            <person name="Papp T."/>
            <person name="Martin F.M."/>
            <person name="Miettinen O."/>
            <person name="Hibbett D.S."/>
            <person name="Nagy L.G."/>
        </authorList>
    </citation>
    <scope>NUCLEOTIDE SEQUENCE [LARGE SCALE GENOMIC DNA]</scope>
    <source>
        <strain evidence="1 2">CBS 121175</strain>
    </source>
</reference>
<dbReference type="EMBL" id="ML210643">
    <property type="protein sequence ID" value="TFK16785.1"/>
    <property type="molecule type" value="Genomic_DNA"/>
</dbReference>
<keyword evidence="2" id="KW-1185">Reference proteome</keyword>
<organism evidence="1 2">
    <name type="scientific">Coprinopsis marcescibilis</name>
    <name type="common">Agaric fungus</name>
    <name type="synonym">Psathyrella marcescibilis</name>
    <dbReference type="NCBI Taxonomy" id="230819"/>
    <lineage>
        <taxon>Eukaryota</taxon>
        <taxon>Fungi</taxon>
        <taxon>Dikarya</taxon>
        <taxon>Basidiomycota</taxon>
        <taxon>Agaricomycotina</taxon>
        <taxon>Agaricomycetes</taxon>
        <taxon>Agaricomycetidae</taxon>
        <taxon>Agaricales</taxon>
        <taxon>Agaricineae</taxon>
        <taxon>Psathyrellaceae</taxon>
        <taxon>Coprinopsis</taxon>
    </lineage>
</organism>
<gene>
    <name evidence="1" type="ORF">FA15DRAFT_392082</name>
</gene>
<accession>A0A5C3K9Q4</accession>
<name>A0A5C3K9Q4_COPMA</name>
<dbReference type="Proteomes" id="UP000307440">
    <property type="component" value="Unassembled WGS sequence"/>
</dbReference>
<proteinExistence type="predicted"/>
<sequence length="75" mass="8515">MGASGCNEWLCSSIGEPVTLDDGRARSITRRFCVIGGLTCVLSLEYQYHEYTLCLTFHCRYTRNSQWGMGEHVHP</sequence>